<dbReference type="EMBL" id="JAPUFD010000021">
    <property type="protein sequence ID" value="MDI1492868.1"/>
    <property type="molecule type" value="Genomic_DNA"/>
</dbReference>
<dbReference type="InterPro" id="IPR036322">
    <property type="entry name" value="WD40_repeat_dom_sf"/>
</dbReference>
<dbReference type="InterPro" id="IPR000547">
    <property type="entry name" value="Clathrin_H-chain/VPS_repeat"/>
</dbReference>
<feature type="compositionally biased region" description="Basic and acidic residues" evidence="5">
    <location>
        <begin position="451"/>
        <end position="462"/>
    </location>
</feature>
<comment type="caution">
    <text evidence="7">The sequence shown here is derived from an EMBL/GenBank/DDBJ whole genome shotgun (WGS) entry which is preliminary data.</text>
</comment>
<dbReference type="GO" id="GO:0034058">
    <property type="term" value="P:endosomal vesicle fusion"/>
    <property type="evidence" value="ECO:0007669"/>
    <property type="project" value="TreeGrafter"/>
</dbReference>
<feature type="compositionally biased region" description="Basic and acidic residues" evidence="5">
    <location>
        <begin position="498"/>
        <end position="512"/>
    </location>
</feature>
<dbReference type="GO" id="GO:0006886">
    <property type="term" value="P:intracellular protein transport"/>
    <property type="evidence" value="ECO:0007669"/>
    <property type="project" value="UniProtKB-UniRule"/>
</dbReference>
<dbReference type="InterPro" id="IPR019452">
    <property type="entry name" value="VPS39/TGF_beta_rcpt-assoc_1"/>
</dbReference>
<evidence type="ECO:0000256" key="3">
    <source>
        <dbReference type="ARBA" id="ARBA00038201"/>
    </source>
</evidence>
<dbReference type="Pfam" id="PF00780">
    <property type="entry name" value="CNH"/>
    <property type="match status" value="1"/>
</dbReference>
<dbReference type="Pfam" id="PF10366">
    <property type="entry name" value="Vps39_1"/>
    <property type="match status" value="1"/>
</dbReference>
<keyword evidence="8" id="KW-1185">Reference proteome</keyword>
<dbReference type="AlphaFoldDB" id="A0AA43QUI9"/>
<keyword evidence="2" id="KW-0472">Membrane</keyword>
<evidence type="ECO:0000256" key="5">
    <source>
        <dbReference type="SAM" id="MobiDB-lite"/>
    </source>
</evidence>
<evidence type="ECO:0000256" key="1">
    <source>
        <dbReference type="ARBA" id="ARBA00004184"/>
    </source>
</evidence>
<gene>
    <name evidence="7" type="primary">VAM6</name>
    <name evidence="7" type="ORF">OHK93_004651</name>
</gene>
<dbReference type="PANTHER" id="PTHR12894:SF49">
    <property type="entry name" value="VAM6_VPS39-LIKE PROTEIN"/>
    <property type="match status" value="1"/>
</dbReference>
<dbReference type="InterPro" id="IPR001180">
    <property type="entry name" value="CNH_dom"/>
</dbReference>
<comment type="subcellular location">
    <subcellularLocation>
        <location evidence="1">Endomembrane system</location>
        <topology evidence="1">Peripheral membrane protein</topology>
    </subcellularLocation>
</comment>
<dbReference type="GO" id="GO:0012505">
    <property type="term" value="C:endomembrane system"/>
    <property type="evidence" value="ECO:0007669"/>
    <property type="project" value="UniProtKB-SubCell"/>
</dbReference>
<evidence type="ECO:0000259" key="6">
    <source>
        <dbReference type="PROSITE" id="PS50219"/>
    </source>
</evidence>
<feature type="compositionally biased region" description="Low complexity" evidence="5">
    <location>
        <begin position="843"/>
        <end position="852"/>
    </location>
</feature>
<dbReference type="GO" id="GO:0000329">
    <property type="term" value="C:fungal-type vacuole membrane"/>
    <property type="evidence" value="ECO:0007669"/>
    <property type="project" value="TreeGrafter"/>
</dbReference>
<feature type="domain" description="CNH" evidence="6">
    <location>
        <begin position="18"/>
        <end position="338"/>
    </location>
</feature>
<dbReference type="PANTHER" id="PTHR12894">
    <property type="entry name" value="CNH DOMAIN CONTAINING"/>
    <property type="match status" value="1"/>
</dbReference>
<dbReference type="GO" id="GO:0006914">
    <property type="term" value="P:autophagy"/>
    <property type="evidence" value="ECO:0007669"/>
    <property type="project" value="TreeGrafter"/>
</dbReference>
<dbReference type="InterPro" id="IPR032914">
    <property type="entry name" value="Vam6/VPS39/TRAP1"/>
</dbReference>
<evidence type="ECO:0000256" key="2">
    <source>
        <dbReference type="ARBA" id="ARBA00023136"/>
    </source>
</evidence>
<dbReference type="SUPFAM" id="SSF50978">
    <property type="entry name" value="WD40 repeat-like"/>
    <property type="match status" value="1"/>
</dbReference>
<sequence>MLSALQAQPLIELRSRDKSRIESVLAYGDRLLVGLSTGSLRIYRVNEEAFTQDEGGADGTEDPRPASQSGVKPVELLREQEKFSKSRIEQLALVKEANTLLSLSNGYVHLHDLQSYELQETLAKTKGASAIAVISDVVEDSATSVKAIVTRLAVAVKRRLLIWTWRDGELEPDAQEMTLVTGIRSLTWATSIKLFAGLNTSYVLVNIGTSAITDIVGPGSIGGAPGQDGGRFGASGVAGMGYLGLSAPKPLATKLGTGEMLLAKDINTHFVDLEGNSLGRRQIPWAVAPEAVGYSYPYLIALQSAKGTMEVRNPETLTQYQKIDLPSANQAHIPQTNTNLAHAGKGFLAISDRVIWRMQAQDYDAQIDHLVGQGRLDEAISLTGMLEHALLQDKDGRMREIKTQKAQNLFDQKKYREAFDLFIEVSAPPERVISLYPPSIAGQVSGAYKNPKAEDKGSHGSEDTSSAGHHRDKSDTLSSEETAKSPPKTPRKGTAGSESKEDGRPTLEGKDLKLATEELRGFLVSARTKTKRVLNTDGTIKSDGVEEVPASDLASLIGKKTCHPSQDQEALVKIARMVDTTLFRAYMSVSPSFAGPLFRIDNFCDPDVVNEKLIEAGRYNDLIDFFYGKKLHREALELLERFGNDKPSEAAPQLAGPQRTVAYLQNLPPDLIDLILQYSRWPLQKDPDLAMEVFLGDTENAETLDRQRVLDYLTGIDYSLAVRYLEHIIHELNDTTPSFHQRLVDVYIQGLKDNRFPDPSARPAWAEKTLSFLRTSKNYQAYKVLGQLTAEDPYIYEARAIVLSNMGQHKQALDIYVFKLQDPDKAEEYCNSIYLAETMSSSLATKSPSPSSARERRRRSSSVTADPSSPDAPPSIYHSLLSLYLSPPPPHKPQWGPALNVLAKHGARMPASSTLDLIPEVLPIKELEAYFQGQIRSSKTVGNESKAMAGLRSTLAFREEAKLRLGNGDGKGGRNRRVVITEDRVCGVCHKRFGGSAVKVMPRYIVHPCCSRDGLEGEELLADED</sequence>
<name>A0AA43QUI9_9LECA</name>
<dbReference type="Proteomes" id="UP001161017">
    <property type="component" value="Unassembled WGS sequence"/>
</dbReference>
<evidence type="ECO:0000313" key="8">
    <source>
        <dbReference type="Proteomes" id="UP001161017"/>
    </source>
</evidence>
<reference evidence="7" key="1">
    <citation type="journal article" date="2023" name="Genome Biol. Evol.">
        <title>First Whole Genome Sequence and Flow Cytometry Genome Size Data for the Lichen-Forming Fungus Ramalina farinacea (Ascomycota).</title>
        <authorList>
            <person name="Llewellyn T."/>
            <person name="Mian S."/>
            <person name="Hill R."/>
            <person name="Leitch I.J."/>
            <person name="Gaya E."/>
        </authorList>
    </citation>
    <scope>NUCLEOTIDE SEQUENCE</scope>
    <source>
        <strain evidence="7">LIQ254RAFAR</strain>
    </source>
</reference>
<dbReference type="InterPro" id="IPR019453">
    <property type="entry name" value="VPS39/TGFA1_Znf"/>
</dbReference>
<accession>A0AA43QUI9</accession>
<proteinExistence type="inferred from homology"/>
<protein>
    <submittedName>
        <fullName evidence="7">Vacuolar morphogenesis protein 6</fullName>
    </submittedName>
</protein>
<dbReference type="PROSITE" id="PS50236">
    <property type="entry name" value="CHCR"/>
    <property type="match status" value="1"/>
</dbReference>
<dbReference type="Pfam" id="PF10367">
    <property type="entry name" value="zf-Vps39_C"/>
    <property type="match status" value="1"/>
</dbReference>
<feature type="repeat" description="CHCR" evidence="4">
    <location>
        <begin position="697"/>
        <end position="860"/>
    </location>
</feature>
<evidence type="ECO:0000313" key="7">
    <source>
        <dbReference type="EMBL" id="MDI1492868.1"/>
    </source>
</evidence>
<organism evidence="7 8">
    <name type="scientific">Ramalina farinacea</name>
    <dbReference type="NCBI Taxonomy" id="258253"/>
    <lineage>
        <taxon>Eukaryota</taxon>
        <taxon>Fungi</taxon>
        <taxon>Dikarya</taxon>
        <taxon>Ascomycota</taxon>
        <taxon>Pezizomycotina</taxon>
        <taxon>Lecanoromycetes</taxon>
        <taxon>OSLEUM clade</taxon>
        <taxon>Lecanoromycetidae</taxon>
        <taxon>Lecanorales</taxon>
        <taxon>Lecanorineae</taxon>
        <taxon>Ramalinaceae</taxon>
        <taxon>Ramalina</taxon>
    </lineage>
</organism>
<feature type="region of interest" description="Disordered" evidence="5">
    <location>
        <begin position="51"/>
        <end position="72"/>
    </location>
</feature>
<feature type="region of interest" description="Disordered" evidence="5">
    <location>
        <begin position="843"/>
        <end position="873"/>
    </location>
</feature>
<feature type="compositionally biased region" description="Low complexity" evidence="5">
    <location>
        <begin position="861"/>
        <end position="873"/>
    </location>
</feature>
<dbReference type="PROSITE" id="PS50219">
    <property type="entry name" value="CNH"/>
    <property type="match status" value="1"/>
</dbReference>
<comment type="similarity">
    <text evidence="3">Belongs to the VAM6/VPS39 family.</text>
</comment>
<feature type="region of interest" description="Disordered" evidence="5">
    <location>
        <begin position="446"/>
        <end position="512"/>
    </location>
</feature>
<evidence type="ECO:0000256" key="4">
    <source>
        <dbReference type="PROSITE-ProRule" id="PRU01006"/>
    </source>
</evidence>